<dbReference type="InterPro" id="IPR044876">
    <property type="entry name" value="HRDC_dom_sf"/>
</dbReference>
<dbReference type="SUPFAM" id="SSF47819">
    <property type="entry name" value="HRDC-like"/>
    <property type="match status" value="2"/>
</dbReference>
<dbReference type="GO" id="GO:0003676">
    <property type="term" value="F:nucleic acid binding"/>
    <property type="evidence" value="ECO:0007669"/>
    <property type="project" value="InterPro"/>
</dbReference>
<proteinExistence type="predicted"/>
<dbReference type="SUPFAM" id="SSF53098">
    <property type="entry name" value="Ribonuclease H-like"/>
    <property type="match status" value="1"/>
</dbReference>
<dbReference type="GO" id="GO:0000166">
    <property type="term" value="F:nucleotide binding"/>
    <property type="evidence" value="ECO:0007669"/>
    <property type="project" value="InterPro"/>
</dbReference>
<gene>
    <name evidence="2" type="ORF">UFOPK3444_01488</name>
</gene>
<dbReference type="Pfam" id="PF00570">
    <property type="entry name" value="HRDC"/>
    <property type="match status" value="1"/>
</dbReference>
<dbReference type="PANTHER" id="PTHR47649">
    <property type="entry name" value="RIBONUCLEASE D"/>
    <property type="match status" value="1"/>
</dbReference>
<dbReference type="Pfam" id="PF01612">
    <property type="entry name" value="DNA_pol_A_exo1"/>
    <property type="match status" value="1"/>
</dbReference>
<dbReference type="Gene3D" id="1.10.150.80">
    <property type="entry name" value="HRDC domain"/>
    <property type="match status" value="2"/>
</dbReference>
<dbReference type="AlphaFoldDB" id="A0A6J7EEE2"/>
<name>A0A6J7EEE2_9ZZZZ</name>
<dbReference type="GO" id="GO:0006139">
    <property type="term" value="P:nucleobase-containing compound metabolic process"/>
    <property type="evidence" value="ECO:0007669"/>
    <property type="project" value="InterPro"/>
</dbReference>
<evidence type="ECO:0000259" key="1">
    <source>
        <dbReference type="PROSITE" id="PS50967"/>
    </source>
</evidence>
<dbReference type="InterPro" id="IPR002562">
    <property type="entry name" value="3'-5'_exonuclease_dom"/>
</dbReference>
<sequence>MARIGDTPSTVRSAANHAAATAGTDEIAALAARAKETGRLAIDTEFMGEGRYRSLLCLVQVATDSEVEGDPPLIALADPLTDPAPDCSSLAELLADPEVEIVLHAGRQDTALLRREWGVEITNLFDTQIAAGFAGFGAQAGYGNLLSAALGIKVEKGASYTRWDKRPLSDEQLSYARGDVDHLLDLRDELVKRLTETGRLDWAREECLPIAAATDYREPLEAWRRVGKASSLSATQRAVARELAAWREDTALSEDKPVGSIIQDPALVELARRQPQDDKALRDIRGLHEGILRKRGAAIIEAVARGVAADPIPSEGRGDGGDARETALCSLADALVRTRTRASDLAPELVATRSDLQRIVTSVRRDEPEPDVRTLQGWRREVVGAELLDLLHGRTTLAVGDDLLVEALPRPTS</sequence>
<dbReference type="PANTHER" id="PTHR47649:SF1">
    <property type="entry name" value="RIBONUCLEASE D"/>
    <property type="match status" value="1"/>
</dbReference>
<organism evidence="2">
    <name type="scientific">freshwater metagenome</name>
    <dbReference type="NCBI Taxonomy" id="449393"/>
    <lineage>
        <taxon>unclassified sequences</taxon>
        <taxon>metagenomes</taxon>
        <taxon>ecological metagenomes</taxon>
    </lineage>
</organism>
<dbReference type="Gene3D" id="3.30.420.10">
    <property type="entry name" value="Ribonuclease H-like superfamily/Ribonuclease H"/>
    <property type="match status" value="1"/>
</dbReference>
<dbReference type="GO" id="GO:0008408">
    <property type="term" value="F:3'-5' exonuclease activity"/>
    <property type="evidence" value="ECO:0007669"/>
    <property type="project" value="InterPro"/>
</dbReference>
<dbReference type="CDD" id="cd06142">
    <property type="entry name" value="RNaseD_exo"/>
    <property type="match status" value="1"/>
</dbReference>
<dbReference type="SMART" id="SM00474">
    <property type="entry name" value="35EXOc"/>
    <property type="match status" value="1"/>
</dbReference>
<dbReference type="InterPro" id="IPR036397">
    <property type="entry name" value="RNaseH_sf"/>
</dbReference>
<evidence type="ECO:0000313" key="2">
    <source>
        <dbReference type="EMBL" id="CAB4881657.1"/>
    </source>
</evidence>
<accession>A0A6J7EEE2</accession>
<dbReference type="EMBL" id="CAFBLU010000039">
    <property type="protein sequence ID" value="CAB4881657.1"/>
    <property type="molecule type" value="Genomic_DNA"/>
</dbReference>
<feature type="domain" description="HRDC" evidence="1">
    <location>
        <begin position="233"/>
        <end position="313"/>
    </location>
</feature>
<reference evidence="2" key="1">
    <citation type="submission" date="2020-05" db="EMBL/GenBank/DDBJ databases">
        <authorList>
            <person name="Chiriac C."/>
            <person name="Salcher M."/>
            <person name="Ghai R."/>
            <person name="Kavagutti S V."/>
        </authorList>
    </citation>
    <scope>NUCLEOTIDE SEQUENCE</scope>
</reference>
<dbReference type="SMART" id="SM00341">
    <property type="entry name" value="HRDC"/>
    <property type="match status" value="1"/>
</dbReference>
<dbReference type="InterPro" id="IPR010997">
    <property type="entry name" value="HRDC-like_sf"/>
</dbReference>
<dbReference type="InterPro" id="IPR012337">
    <property type="entry name" value="RNaseH-like_sf"/>
</dbReference>
<dbReference type="InterPro" id="IPR002121">
    <property type="entry name" value="HRDC_dom"/>
</dbReference>
<protein>
    <submittedName>
        <fullName evidence="2">Unannotated protein</fullName>
    </submittedName>
</protein>
<dbReference type="PROSITE" id="PS50967">
    <property type="entry name" value="HRDC"/>
    <property type="match status" value="1"/>
</dbReference>
<dbReference type="InterPro" id="IPR051086">
    <property type="entry name" value="RNase_D-like"/>
</dbReference>